<dbReference type="InterPro" id="IPR052537">
    <property type="entry name" value="Extradiol_RC_dioxygenase"/>
</dbReference>
<evidence type="ECO:0000313" key="3">
    <source>
        <dbReference type="Proteomes" id="UP000051672"/>
    </source>
</evidence>
<dbReference type="PANTHER" id="PTHR36110:SF4">
    <property type="entry name" value="RING-CLEAVING DIOXYGENASE MHQA-RELATED"/>
    <property type="match status" value="1"/>
</dbReference>
<evidence type="ECO:0000259" key="1">
    <source>
        <dbReference type="PROSITE" id="PS51819"/>
    </source>
</evidence>
<dbReference type="STRING" id="1423727.FC34_GL000582"/>
<name>A0A0R2B9N5_9LACO</name>
<organism evidence="2 3">
    <name type="scientific">Lacticaseibacillus brantae DSM 23927</name>
    <dbReference type="NCBI Taxonomy" id="1423727"/>
    <lineage>
        <taxon>Bacteria</taxon>
        <taxon>Bacillati</taxon>
        <taxon>Bacillota</taxon>
        <taxon>Bacilli</taxon>
        <taxon>Lactobacillales</taxon>
        <taxon>Lactobacillaceae</taxon>
        <taxon>Lacticaseibacillus</taxon>
    </lineage>
</organism>
<keyword evidence="3" id="KW-1185">Reference proteome</keyword>
<dbReference type="Proteomes" id="UP000051672">
    <property type="component" value="Unassembled WGS sequence"/>
</dbReference>
<dbReference type="InterPro" id="IPR029068">
    <property type="entry name" value="Glyas_Bleomycin-R_OHBP_Dase"/>
</dbReference>
<feature type="domain" description="VOC" evidence="1">
    <location>
        <begin position="147"/>
        <end position="257"/>
    </location>
</feature>
<accession>A0A0R2B9N5</accession>
<dbReference type="InterPro" id="IPR004360">
    <property type="entry name" value="Glyas_Fos-R_dOase_dom"/>
</dbReference>
<dbReference type="GO" id="GO:0016829">
    <property type="term" value="F:lyase activity"/>
    <property type="evidence" value="ECO:0007669"/>
    <property type="project" value="UniProtKB-KW"/>
</dbReference>
<dbReference type="PROSITE" id="PS51819">
    <property type="entry name" value="VOC"/>
    <property type="match status" value="2"/>
</dbReference>
<dbReference type="SUPFAM" id="SSF54593">
    <property type="entry name" value="Glyoxalase/Bleomycin resistance protein/Dihydroxybiphenyl dioxygenase"/>
    <property type="match status" value="2"/>
</dbReference>
<dbReference type="PATRIC" id="fig|1423727.3.peg.585"/>
<keyword evidence="2" id="KW-0456">Lyase</keyword>
<comment type="caution">
    <text evidence="2">The sequence shown here is derived from an EMBL/GenBank/DDBJ whole genome shotgun (WGS) entry which is preliminary data.</text>
</comment>
<evidence type="ECO:0000313" key="2">
    <source>
        <dbReference type="EMBL" id="KRM72870.1"/>
    </source>
</evidence>
<feature type="domain" description="VOC" evidence="1">
    <location>
        <begin position="6"/>
        <end position="125"/>
    </location>
</feature>
<dbReference type="Gene3D" id="3.10.180.10">
    <property type="entry name" value="2,3-Dihydroxybiphenyl 1,2-Dioxygenase, domain 1"/>
    <property type="match status" value="2"/>
</dbReference>
<sequence>MAWMTKLHHVSLLTQSAAETDAFYRNVLGLRRVKNTVNQENVHMRHLFYGDNLGTPGTVVTFFAIDHLGSRYDGANFLTDVHLWIPTGSLTAWHSRISAICPVSATSDSLRFDDPSGVHLVLTEHPETLSPEAVVDNQIPAAEQILGLATTDLVVQNPQASLDFFSTMLNVDVINDSVPLANGKIQVLPSHSDAIHRFGRGSMDHVAVSVTDDEQLLNLATRAKQHGYEVEELADRGWFKSLYVREPNGNRIEFATTTPGFSLDEPLETMGQSLGLPPRFESQRQAILTYFNDKGVDFND</sequence>
<dbReference type="AlphaFoldDB" id="A0A0R2B9N5"/>
<dbReference type="Pfam" id="PF00903">
    <property type="entry name" value="Glyoxalase"/>
    <property type="match status" value="1"/>
</dbReference>
<reference evidence="2 3" key="1">
    <citation type="journal article" date="2015" name="Genome Announc.">
        <title>Expanding the biotechnology potential of lactobacilli through comparative genomics of 213 strains and associated genera.</title>
        <authorList>
            <person name="Sun Z."/>
            <person name="Harris H.M."/>
            <person name="McCann A."/>
            <person name="Guo C."/>
            <person name="Argimon S."/>
            <person name="Zhang W."/>
            <person name="Yang X."/>
            <person name="Jeffery I.B."/>
            <person name="Cooney J.C."/>
            <person name="Kagawa T.F."/>
            <person name="Liu W."/>
            <person name="Song Y."/>
            <person name="Salvetti E."/>
            <person name="Wrobel A."/>
            <person name="Rasinkangas P."/>
            <person name="Parkhill J."/>
            <person name="Rea M.C."/>
            <person name="O'Sullivan O."/>
            <person name="Ritari J."/>
            <person name="Douillard F.P."/>
            <person name="Paul Ross R."/>
            <person name="Yang R."/>
            <person name="Briner A.E."/>
            <person name="Felis G.E."/>
            <person name="de Vos W.M."/>
            <person name="Barrangou R."/>
            <person name="Klaenhammer T.R."/>
            <person name="Caufield P.W."/>
            <person name="Cui Y."/>
            <person name="Zhang H."/>
            <person name="O'Toole P.W."/>
        </authorList>
    </citation>
    <scope>NUCLEOTIDE SEQUENCE [LARGE SCALE GENOMIC DNA]</scope>
    <source>
        <strain evidence="2 3">DSM 23927</strain>
    </source>
</reference>
<protein>
    <submittedName>
        <fullName evidence="2">Lactoylglutathione lyase related lyase</fullName>
    </submittedName>
</protein>
<dbReference type="PANTHER" id="PTHR36110">
    <property type="entry name" value="RING-CLEAVING DIOXYGENASE MHQE-RELATED"/>
    <property type="match status" value="1"/>
</dbReference>
<proteinExistence type="predicted"/>
<gene>
    <name evidence="2" type="ORF">FC34_GL000582</name>
</gene>
<dbReference type="InterPro" id="IPR037523">
    <property type="entry name" value="VOC_core"/>
</dbReference>
<dbReference type="EMBL" id="AYZQ01000001">
    <property type="protein sequence ID" value="KRM72870.1"/>
    <property type="molecule type" value="Genomic_DNA"/>
</dbReference>